<accession>A0A024UFI3</accession>
<dbReference type="OrthoDB" id="79591at2759"/>
<proteinExistence type="predicted"/>
<dbReference type="GeneID" id="20081132"/>
<dbReference type="AlphaFoldDB" id="A0A024UFI3"/>
<sequence>MAVKSACEYEEDIHKLKMQLHDAKNALFRAQQQLNRRLTHMPAGVPSFNHHNSPTHNFVEDDVQSQFQMCFDEIKTETAGSAAHVLNKTTCRLESLQRTVIASQRHMSQTITELRMECHELREAAKQMPSRREIKLYQLQIEALQMEVEEQKKSIKHRIVIPEKSGPRNANLTQDIPAMMRQDKLLRQLRVVKGAAEGESPCIMLATDNDLNELPNGLRQRAGYICMDMVAEFCISFDVENVMDLHRHIKHIRRLSRSIPALIQFVERMETLAAAAESASTAMSRAKGPASGSSLDTLHDRLSFLIHDYIALHHHLVPPGRTIHLVLTSCMHVLNVTHVDDIAPTIVVKSRSLSSAPCYTYVNSKDLIAVTAAHREFASALRHLLGLSDDASRSDILDLLGHYLNTIGLGRLQLTKQEE</sequence>
<dbReference type="VEuPathDB" id="FungiDB:H310_04082"/>
<evidence type="ECO:0008006" key="2">
    <source>
        <dbReference type="Google" id="ProtNLM"/>
    </source>
</evidence>
<evidence type="ECO:0000313" key="1">
    <source>
        <dbReference type="EMBL" id="ETW05034.1"/>
    </source>
</evidence>
<dbReference type="RefSeq" id="XP_008866475.1">
    <property type="nucleotide sequence ID" value="XM_008868253.1"/>
</dbReference>
<name>A0A024UFI3_9STRA</name>
<reference evidence="1" key="1">
    <citation type="submission" date="2013-12" db="EMBL/GenBank/DDBJ databases">
        <title>The Genome Sequence of Aphanomyces invadans NJM9701.</title>
        <authorList>
            <consortium name="The Broad Institute Genomics Platform"/>
            <person name="Russ C."/>
            <person name="Tyler B."/>
            <person name="van West P."/>
            <person name="Dieguez-Uribeondo J."/>
            <person name="Young S.K."/>
            <person name="Zeng Q."/>
            <person name="Gargeya S."/>
            <person name="Fitzgerald M."/>
            <person name="Abouelleil A."/>
            <person name="Alvarado L."/>
            <person name="Chapman S.B."/>
            <person name="Gainer-Dewar J."/>
            <person name="Goldberg J."/>
            <person name="Griggs A."/>
            <person name="Gujja S."/>
            <person name="Hansen M."/>
            <person name="Howarth C."/>
            <person name="Imamovic A."/>
            <person name="Ireland A."/>
            <person name="Larimer J."/>
            <person name="McCowan C."/>
            <person name="Murphy C."/>
            <person name="Pearson M."/>
            <person name="Poon T.W."/>
            <person name="Priest M."/>
            <person name="Roberts A."/>
            <person name="Saif S."/>
            <person name="Shea T."/>
            <person name="Sykes S."/>
            <person name="Wortman J."/>
            <person name="Nusbaum C."/>
            <person name="Birren B."/>
        </authorList>
    </citation>
    <scope>NUCLEOTIDE SEQUENCE [LARGE SCALE GENOMIC DNA]</scope>
    <source>
        <strain evidence="1">NJM9701</strain>
    </source>
</reference>
<protein>
    <recommendedName>
        <fullName evidence="2">Centrosomal protein of 70 kDa</fullName>
    </recommendedName>
</protein>
<dbReference type="EMBL" id="KI913957">
    <property type="protein sequence ID" value="ETW05034.1"/>
    <property type="molecule type" value="Genomic_DNA"/>
</dbReference>
<gene>
    <name evidence="1" type="ORF">H310_04082</name>
</gene>
<organism evidence="1">
    <name type="scientific">Aphanomyces invadans</name>
    <dbReference type="NCBI Taxonomy" id="157072"/>
    <lineage>
        <taxon>Eukaryota</taxon>
        <taxon>Sar</taxon>
        <taxon>Stramenopiles</taxon>
        <taxon>Oomycota</taxon>
        <taxon>Saprolegniomycetes</taxon>
        <taxon>Saprolegniales</taxon>
        <taxon>Verrucalvaceae</taxon>
        <taxon>Aphanomyces</taxon>
    </lineage>
</organism>
<dbReference type="eggNOG" id="ENOG502SVZ5">
    <property type="taxonomic scope" value="Eukaryota"/>
</dbReference>